<keyword evidence="11" id="KW-0998">Cell outer membrane</keyword>
<keyword evidence="10" id="KW-0472">Membrane</keyword>
<dbReference type="Proteomes" id="UP001589844">
    <property type="component" value="Unassembled WGS sequence"/>
</dbReference>
<evidence type="ECO:0000313" key="15">
    <source>
        <dbReference type="EMBL" id="MFC0351356.1"/>
    </source>
</evidence>
<comment type="caution">
    <text evidence="15">The sequence shown here is derived from an EMBL/GenBank/DDBJ whole genome shotgun (WGS) entry which is preliminary data.</text>
</comment>
<comment type="subcellular location">
    <subcellularLocation>
        <location evidence="1">Cell outer membrane</location>
        <topology evidence="1">Multi-pass membrane protein</topology>
    </subcellularLocation>
</comment>
<dbReference type="InterPro" id="IPR039426">
    <property type="entry name" value="TonB-dep_rcpt-like"/>
</dbReference>
<name>A0ABV6IK10_9BURK</name>
<organism evidence="15 16">
    <name type="scientific">Undibacterium danionis</name>
    <dbReference type="NCBI Taxonomy" id="1812100"/>
    <lineage>
        <taxon>Bacteria</taxon>
        <taxon>Pseudomonadati</taxon>
        <taxon>Pseudomonadota</taxon>
        <taxon>Betaproteobacteria</taxon>
        <taxon>Burkholderiales</taxon>
        <taxon>Oxalobacteraceae</taxon>
        <taxon>Undibacterium</taxon>
    </lineage>
</organism>
<dbReference type="Gene3D" id="2.40.170.20">
    <property type="entry name" value="TonB-dependent receptor, beta-barrel domain"/>
    <property type="match status" value="1"/>
</dbReference>
<feature type="compositionally biased region" description="Polar residues" evidence="12">
    <location>
        <begin position="42"/>
        <end position="60"/>
    </location>
</feature>
<dbReference type="InterPro" id="IPR036942">
    <property type="entry name" value="Beta-barrel_TonB_sf"/>
</dbReference>
<evidence type="ECO:0000256" key="1">
    <source>
        <dbReference type="ARBA" id="ARBA00004571"/>
    </source>
</evidence>
<feature type="region of interest" description="Disordered" evidence="12">
    <location>
        <begin position="42"/>
        <end position="64"/>
    </location>
</feature>
<evidence type="ECO:0000256" key="11">
    <source>
        <dbReference type="ARBA" id="ARBA00023237"/>
    </source>
</evidence>
<keyword evidence="3" id="KW-1134">Transmembrane beta strand</keyword>
<keyword evidence="4" id="KW-0410">Iron transport</keyword>
<dbReference type="SUPFAM" id="SSF56935">
    <property type="entry name" value="Porins"/>
    <property type="match status" value="1"/>
</dbReference>
<evidence type="ECO:0000256" key="5">
    <source>
        <dbReference type="ARBA" id="ARBA00022692"/>
    </source>
</evidence>
<evidence type="ECO:0000256" key="2">
    <source>
        <dbReference type="ARBA" id="ARBA00022448"/>
    </source>
</evidence>
<evidence type="ECO:0000256" key="7">
    <source>
        <dbReference type="ARBA" id="ARBA00023004"/>
    </source>
</evidence>
<dbReference type="InterPro" id="IPR000531">
    <property type="entry name" value="Beta-barrel_TonB"/>
</dbReference>
<evidence type="ECO:0000256" key="3">
    <source>
        <dbReference type="ARBA" id="ARBA00022452"/>
    </source>
</evidence>
<keyword evidence="15" id="KW-0675">Receptor</keyword>
<dbReference type="EMBL" id="JBHLXJ010000017">
    <property type="protein sequence ID" value="MFC0351356.1"/>
    <property type="molecule type" value="Genomic_DNA"/>
</dbReference>
<evidence type="ECO:0000259" key="14">
    <source>
        <dbReference type="Pfam" id="PF00593"/>
    </source>
</evidence>
<evidence type="ECO:0000256" key="13">
    <source>
        <dbReference type="SAM" id="SignalP"/>
    </source>
</evidence>
<evidence type="ECO:0000256" key="12">
    <source>
        <dbReference type="SAM" id="MobiDB-lite"/>
    </source>
</evidence>
<dbReference type="RefSeq" id="WP_390213976.1">
    <property type="nucleotide sequence ID" value="NZ_JBHLXJ010000017.1"/>
</dbReference>
<keyword evidence="6 13" id="KW-0732">Signal</keyword>
<keyword evidence="2" id="KW-0813">Transport</keyword>
<dbReference type="PANTHER" id="PTHR32552">
    <property type="entry name" value="FERRICHROME IRON RECEPTOR-RELATED"/>
    <property type="match status" value="1"/>
</dbReference>
<dbReference type="PANTHER" id="PTHR32552:SF89">
    <property type="entry name" value="CATECHOLATE SIDEROPHORE RECEPTOR FIU"/>
    <property type="match status" value="1"/>
</dbReference>
<sequence length="817" mass="90079">MSALVLQPEQKLLKNACLCSLALVLSLVSSLVASKAAFAQSEPQQTSADPASRSNEQNAKPEQLPSVLIQTEKSRSTLSLPAATLQSLLPGMNPLKGLHQLAGVTFQSADPWGNNEQNFSLFIHGFSAQQLGYTLDGVPLGDQQYGNYNGLSPQRAVISENLRTVLMNSGAGDLATASTSNLGGTIESFSSDPRAKSNWALAQTFGSYGASRSYVRYDSGEYAVDAVGEASQSFYLSAVRQRARAWDFDAVQGGEQFNAKWVKHWAGSKLTGYYNFSDKTEPNEDSVVQGARESFVPYTRPTTYPNFAFAQAYLTPQGEPPRRDGANYRNYFGVAQRRDHLAYLKLEQQIGSNNHWLNQLYAHHDDGLGAVAGPIGVAGLPALFKVYFPTQDLKQTFGGSGYAIRTTEYKINRIGFMSSWQGKSEAHQWQTGLWLERNRSSAYRRWYALDRTQPLTPYQTPQNPLITQYGSEIDNQVVQLHVQDEWQLRPDVSLQAGFKSSLQFADGGFPVQPKIGAINGGSTALPEGNITTKKWFLPQLGLLWRTSPNNQLYVNLQKNLRQFITYGAVGASPWSLNNQSAFDLFKRTAEPETATNFELGLRSRRQFSADTTPISGLSAVEAQVSLYQVNFHNRLLQISPTPVISSIVNGNPILANVGGVKTQGIDLATTLQFGSRYTLFNAFSYNRSIYQDDYFNGGSRVSTAGKQVPASPSWLNKTMLKASWNEFEWNVTADYVGKRYATYTNDLSIPAYFLMNLGIRYRLPLDWNGGVNHLGLQVSNLANRRGVSTLVVGAASGTYNSFPIAPRQIFLTLSSGF</sequence>
<keyword evidence="7" id="KW-0408">Iron</keyword>
<accession>A0ABV6IK10</accession>
<evidence type="ECO:0000256" key="4">
    <source>
        <dbReference type="ARBA" id="ARBA00022496"/>
    </source>
</evidence>
<keyword evidence="5" id="KW-0812">Transmembrane</keyword>
<protein>
    <submittedName>
        <fullName evidence="15">TonB-dependent receptor</fullName>
    </submittedName>
</protein>
<gene>
    <name evidence="15" type="ORF">ACFFJH_16165</name>
</gene>
<feature type="domain" description="TonB-dependent receptor-like beta-barrel" evidence="14">
    <location>
        <begin position="298"/>
        <end position="781"/>
    </location>
</feature>
<evidence type="ECO:0000256" key="8">
    <source>
        <dbReference type="ARBA" id="ARBA00023065"/>
    </source>
</evidence>
<keyword evidence="8" id="KW-0406">Ion transport</keyword>
<keyword evidence="9" id="KW-0798">TonB box</keyword>
<keyword evidence="16" id="KW-1185">Reference proteome</keyword>
<feature type="chain" id="PRO_5047302461" evidence="13">
    <location>
        <begin position="40"/>
        <end position="817"/>
    </location>
</feature>
<evidence type="ECO:0000313" key="16">
    <source>
        <dbReference type="Proteomes" id="UP001589844"/>
    </source>
</evidence>
<reference evidence="15 16" key="1">
    <citation type="submission" date="2024-09" db="EMBL/GenBank/DDBJ databases">
        <authorList>
            <person name="Sun Q."/>
            <person name="Mori K."/>
        </authorList>
    </citation>
    <scope>NUCLEOTIDE SEQUENCE [LARGE SCALE GENOMIC DNA]</scope>
    <source>
        <strain evidence="15 16">CCM 8677</strain>
    </source>
</reference>
<feature type="signal peptide" evidence="13">
    <location>
        <begin position="1"/>
        <end position="39"/>
    </location>
</feature>
<dbReference type="Pfam" id="PF00593">
    <property type="entry name" value="TonB_dep_Rec_b-barrel"/>
    <property type="match status" value="1"/>
</dbReference>
<evidence type="ECO:0000256" key="10">
    <source>
        <dbReference type="ARBA" id="ARBA00023136"/>
    </source>
</evidence>
<evidence type="ECO:0000256" key="9">
    <source>
        <dbReference type="ARBA" id="ARBA00023077"/>
    </source>
</evidence>
<evidence type="ECO:0000256" key="6">
    <source>
        <dbReference type="ARBA" id="ARBA00022729"/>
    </source>
</evidence>
<proteinExistence type="predicted"/>